<dbReference type="Proteomes" id="UP000243333">
    <property type="component" value="Unassembled WGS sequence"/>
</dbReference>
<dbReference type="GO" id="GO:0006281">
    <property type="term" value="P:DNA repair"/>
    <property type="evidence" value="ECO:0007669"/>
    <property type="project" value="InterPro"/>
</dbReference>
<dbReference type="InterPro" id="IPR003156">
    <property type="entry name" value="DHHA1_dom"/>
</dbReference>
<dbReference type="NCBIfam" id="TIGR00644">
    <property type="entry name" value="recJ"/>
    <property type="match status" value="1"/>
</dbReference>
<keyword evidence="5 10" id="KW-0269">Exonuclease</keyword>
<name>A0A1G7JUY3_9FIRM</name>
<dbReference type="RefSeq" id="WP_093688808.1">
    <property type="nucleotide sequence ID" value="NZ_FNBU01000006.1"/>
</dbReference>
<keyword evidence="4" id="KW-0378">Hydrolase</keyword>
<evidence type="ECO:0000259" key="7">
    <source>
        <dbReference type="Pfam" id="PF01368"/>
    </source>
</evidence>
<dbReference type="InterPro" id="IPR038763">
    <property type="entry name" value="DHH_sf"/>
</dbReference>
<keyword evidence="11" id="KW-1185">Reference proteome</keyword>
<dbReference type="Gene3D" id="3.10.310.30">
    <property type="match status" value="1"/>
</dbReference>
<dbReference type="Pfam" id="PF01368">
    <property type="entry name" value="DHH"/>
    <property type="match status" value="1"/>
</dbReference>
<dbReference type="GO" id="GO:0006310">
    <property type="term" value="P:DNA recombination"/>
    <property type="evidence" value="ECO:0007669"/>
    <property type="project" value="InterPro"/>
</dbReference>
<evidence type="ECO:0000256" key="1">
    <source>
        <dbReference type="ARBA" id="ARBA00005915"/>
    </source>
</evidence>
<accession>A0A1G7JUY3</accession>
<dbReference type="Gene3D" id="3.90.1640.30">
    <property type="match status" value="1"/>
</dbReference>
<organism evidence="10 11">
    <name type="scientific">Sporolituus thermophilus DSM 23256</name>
    <dbReference type="NCBI Taxonomy" id="1123285"/>
    <lineage>
        <taxon>Bacteria</taxon>
        <taxon>Bacillati</taxon>
        <taxon>Bacillota</taxon>
        <taxon>Negativicutes</taxon>
        <taxon>Selenomonadales</taxon>
        <taxon>Sporomusaceae</taxon>
        <taxon>Sporolituus</taxon>
    </lineage>
</organism>
<evidence type="ECO:0000259" key="9">
    <source>
        <dbReference type="Pfam" id="PF17768"/>
    </source>
</evidence>
<dbReference type="OrthoDB" id="9809852at2"/>
<dbReference type="InterPro" id="IPR004610">
    <property type="entry name" value="RecJ"/>
</dbReference>
<evidence type="ECO:0000256" key="4">
    <source>
        <dbReference type="ARBA" id="ARBA00022801"/>
    </source>
</evidence>
<evidence type="ECO:0000313" key="10">
    <source>
        <dbReference type="EMBL" id="SDF28671.1"/>
    </source>
</evidence>
<comment type="similarity">
    <text evidence="1">Belongs to the RecJ family.</text>
</comment>
<dbReference type="STRING" id="1123285.SAMN05660235_01062"/>
<evidence type="ECO:0000256" key="3">
    <source>
        <dbReference type="ARBA" id="ARBA00022722"/>
    </source>
</evidence>
<dbReference type="AlphaFoldDB" id="A0A1G7JUY3"/>
<dbReference type="InterPro" id="IPR041122">
    <property type="entry name" value="RecJ_OB"/>
</dbReference>
<sequence length="570" mass="61437">MTQVSSIWRVAAADQALQAEIAARLGITPLVAQILINRGITSVEAADAFLNAGVDRLRDPFGLKGMAAAVERIRQALHTREKIVIYGDYDVDGITASALLYRVLSELGATVAYYVPDRFSEGYGLNTTALQNLCRAGADLIITVDCGITAVNEVAAIREGVDIIITDHHEPGAAVPAAWAVINPKQPDCPYPEKALAGVGVAFKLCQALWQDAGRPADALYKYLDLVAVGTVADLVPLTGENRIIVREGLKRLPTTENAGLRALLAVCGFTDGRLDTSRIAFGLAPRLNAAGRVSHALSAVEMLITDDALFAGEVAKELDAANAERRRIEDAIRVQVEEMLAGADLEANKVLVVAAENWHHGVIGIVASRIVEKYYRPTLIISIENGVGRGSARSIRGFNIFEALSRCSDLLLRFGGHSAAAGFSLLPENVDELRRRLNALAAKVLTPDDFRPVIQIDVPVTLRDITLPLLAELNRLAPYGFGNPAPVLACKNIQVLEARRIGADGNHLKLRVCHEGCPGEVVMWNRGDLADKIPVNSLIAVTFFPEVNTWQGRLSIQLRASDIKRQSAG</sequence>
<dbReference type="PANTHER" id="PTHR30255">
    <property type="entry name" value="SINGLE-STRANDED-DNA-SPECIFIC EXONUCLEASE RECJ"/>
    <property type="match status" value="1"/>
</dbReference>
<dbReference type="PANTHER" id="PTHR30255:SF2">
    <property type="entry name" value="SINGLE-STRANDED-DNA-SPECIFIC EXONUCLEASE RECJ"/>
    <property type="match status" value="1"/>
</dbReference>
<dbReference type="GO" id="GO:0008409">
    <property type="term" value="F:5'-3' exonuclease activity"/>
    <property type="evidence" value="ECO:0007669"/>
    <property type="project" value="InterPro"/>
</dbReference>
<protein>
    <recommendedName>
        <fullName evidence="2">Single-stranded-DNA-specific exonuclease RecJ</fullName>
    </recommendedName>
</protein>
<keyword evidence="6" id="KW-0175">Coiled coil</keyword>
<dbReference type="SUPFAM" id="SSF64182">
    <property type="entry name" value="DHH phosphoesterases"/>
    <property type="match status" value="1"/>
</dbReference>
<evidence type="ECO:0000259" key="8">
    <source>
        <dbReference type="Pfam" id="PF02272"/>
    </source>
</evidence>
<gene>
    <name evidence="10" type="ORF">SAMN05660235_01062</name>
</gene>
<evidence type="ECO:0000256" key="5">
    <source>
        <dbReference type="ARBA" id="ARBA00022839"/>
    </source>
</evidence>
<dbReference type="InterPro" id="IPR001667">
    <property type="entry name" value="DDH_dom"/>
</dbReference>
<evidence type="ECO:0000256" key="2">
    <source>
        <dbReference type="ARBA" id="ARBA00019841"/>
    </source>
</evidence>
<feature type="coiled-coil region" evidence="6">
    <location>
        <begin position="312"/>
        <end position="339"/>
    </location>
</feature>
<feature type="domain" description="DHHA1" evidence="8">
    <location>
        <begin position="350"/>
        <end position="443"/>
    </location>
</feature>
<reference evidence="11" key="1">
    <citation type="submission" date="2016-10" db="EMBL/GenBank/DDBJ databases">
        <authorList>
            <person name="Varghese N."/>
            <person name="Submissions S."/>
        </authorList>
    </citation>
    <scope>NUCLEOTIDE SEQUENCE [LARGE SCALE GENOMIC DNA]</scope>
    <source>
        <strain evidence="11">DSM 23256</strain>
    </source>
</reference>
<keyword evidence="3" id="KW-0540">Nuclease</keyword>
<dbReference type="Pfam" id="PF17768">
    <property type="entry name" value="RecJ_OB"/>
    <property type="match status" value="1"/>
</dbReference>
<dbReference type="Pfam" id="PF02272">
    <property type="entry name" value="DHHA1"/>
    <property type="match status" value="1"/>
</dbReference>
<dbReference type="GO" id="GO:0003676">
    <property type="term" value="F:nucleic acid binding"/>
    <property type="evidence" value="ECO:0007669"/>
    <property type="project" value="InterPro"/>
</dbReference>
<proteinExistence type="inferred from homology"/>
<feature type="domain" description="RecJ OB" evidence="9">
    <location>
        <begin position="457"/>
        <end position="563"/>
    </location>
</feature>
<dbReference type="InterPro" id="IPR051673">
    <property type="entry name" value="SSDNA_exonuclease_RecJ"/>
</dbReference>
<feature type="domain" description="DDH" evidence="7">
    <location>
        <begin position="82"/>
        <end position="231"/>
    </location>
</feature>
<dbReference type="EMBL" id="FNBU01000006">
    <property type="protein sequence ID" value="SDF28671.1"/>
    <property type="molecule type" value="Genomic_DNA"/>
</dbReference>
<evidence type="ECO:0000313" key="11">
    <source>
        <dbReference type="Proteomes" id="UP000243333"/>
    </source>
</evidence>
<evidence type="ECO:0000256" key="6">
    <source>
        <dbReference type="SAM" id="Coils"/>
    </source>
</evidence>